<name>A0A2M9BBA3_9MICO</name>
<comment type="caution">
    <text evidence="1">The sequence shown here is derived from an EMBL/GenBank/DDBJ whole genome shotgun (WGS) entry which is preliminary data.</text>
</comment>
<dbReference type="AlphaFoldDB" id="A0A2M9BBA3"/>
<dbReference type="Proteomes" id="UP000230161">
    <property type="component" value="Unassembled WGS sequence"/>
</dbReference>
<reference evidence="1 2" key="1">
    <citation type="submission" date="2017-11" db="EMBL/GenBank/DDBJ databases">
        <title>Genomic Encyclopedia of Archaeal and Bacterial Type Strains, Phase II (KMG-II): From Individual Species to Whole Genera.</title>
        <authorList>
            <person name="Goeker M."/>
        </authorList>
    </citation>
    <scope>NUCLEOTIDE SEQUENCE [LARGE SCALE GENOMIC DNA]</scope>
    <source>
        <strain evidence="1 2">DSM 25625</strain>
    </source>
</reference>
<dbReference type="InterPro" id="IPR042099">
    <property type="entry name" value="ANL_N_sf"/>
</dbReference>
<dbReference type="SUPFAM" id="SSF56801">
    <property type="entry name" value="Acetyl-CoA synthetase-like"/>
    <property type="match status" value="1"/>
</dbReference>
<keyword evidence="2" id="KW-1185">Reference proteome</keyword>
<organism evidence="1 2">
    <name type="scientific">Compostimonas suwonensis</name>
    <dbReference type="NCBI Taxonomy" id="1048394"/>
    <lineage>
        <taxon>Bacteria</taxon>
        <taxon>Bacillati</taxon>
        <taxon>Actinomycetota</taxon>
        <taxon>Actinomycetes</taxon>
        <taxon>Micrococcales</taxon>
        <taxon>Microbacteriaceae</taxon>
        <taxon>Compostimonas</taxon>
    </lineage>
</organism>
<evidence type="ECO:0000313" key="1">
    <source>
        <dbReference type="EMBL" id="PJJ55219.1"/>
    </source>
</evidence>
<dbReference type="OrthoDB" id="580775at2"/>
<dbReference type="Gene3D" id="3.40.50.12780">
    <property type="entry name" value="N-terminal domain of ligase-like"/>
    <property type="match status" value="1"/>
</dbReference>
<gene>
    <name evidence="1" type="ORF">CLV54_3356</name>
</gene>
<evidence type="ECO:0000313" key="2">
    <source>
        <dbReference type="Proteomes" id="UP000230161"/>
    </source>
</evidence>
<protein>
    <submittedName>
        <fullName evidence="1">AMP-binding enzyme</fullName>
    </submittedName>
</protein>
<proteinExistence type="predicted"/>
<sequence length="374" mass="40712">MEQLTLEASERVLDAAPDALIDPDELVHAAMRWHFSPETGSPFWIERAKTLGFDPVADVTSWEQLRRFPNVTDELRGVAVADLIPRGFGSRPDVVSVIESGGTTGDPKRIPLLRQFAEFFSHREAAVLDRAGVPLGANWLAMLPAGPHGAFEQIKRAASVYSPGSLVFGIDLDPRWVKKQASAGHADVVNDYIEHIIDQAAFVLRGQPVAAMRVTPPVLARMLERDDLLDIIRQDVRYLVWGGASMDAEARHYYRTELVPDTVLSTRYGTTMALGAGGAERPGLGDDDPCIIDPSVAPYVTLSVVDPVTQEPVAYGERGQVIVNHVSKSFLLPNNAERDTALRIEPLTGQVGDSIADIEPLSEFGGVSVVEGVY</sequence>
<accession>A0A2M9BBA3</accession>
<dbReference type="EMBL" id="PGFB01000007">
    <property type="protein sequence ID" value="PJJ55219.1"/>
    <property type="molecule type" value="Genomic_DNA"/>
</dbReference>